<feature type="transmembrane region" description="Helical" evidence="2">
    <location>
        <begin position="177"/>
        <end position="198"/>
    </location>
</feature>
<accession>A0ABY6L8P0</accession>
<dbReference type="PANTHER" id="PTHR10796:SF92">
    <property type="entry name" value="PATCHED-RELATED, ISOFORM A"/>
    <property type="match status" value="1"/>
</dbReference>
<dbReference type="InterPro" id="IPR051697">
    <property type="entry name" value="Patched_domain-protein"/>
</dbReference>
<dbReference type="PANTHER" id="PTHR10796">
    <property type="entry name" value="PATCHED-RELATED"/>
    <property type="match status" value="1"/>
</dbReference>
<dbReference type="PROSITE" id="PS50156">
    <property type="entry name" value="SSD"/>
    <property type="match status" value="1"/>
</dbReference>
<proteinExistence type="inferred from homology"/>
<organism evidence="4 5">
    <name type="scientific">Cordylochernes scorpioides</name>
    <dbReference type="NCBI Taxonomy" id="51811"/>
    <lineage>
        <taxon>Eukaryota</taxon>
        <taxon>Metazoa</taxon>
        <taxon>Ecdysozoa</taxon>
        <taxon>Arthropoda</taxon>
        <taxon>Chelicerata</taxon>
        <taxon>Arachnida</taxon>
        <taxon>Pseudoscorpiones</taxon>
        <taxon>Cheliferoidea</taxon>
        <taxon>Chernetidae</taxon>
        <taxon>Cordylochernes</taxon>
    </lineage>
</organism>
<keyword evidence="2" id="KW-0472">Membrane</keyword>
<keyword evidence="2" id="KW-0812">Transmembrane</keyword>
<keyword evidence="2" id="KW-1133">Transmembrane helix</keyword>
<sequence length="435" mass="48424">MLSQMFYRHGHMCATHPWEVILAFLTVTICLLSVGMTAPMCGLGGECKGSENGWMPTQAIRRRLQTTMLQLEKNKRNTITRQQQAVGGDPLDVCEYYTQLHTRRLATPALDRSPKLTQWLVNIGYSVGQLQCHRVDSALSQDSTKGIEAVVLTTARCMAVLYVYHQFRRLYRLGSKYLVGIAGLLTVFSSFVFSSTFVNLLDKKLSELNVALPFFLLLMDFSKAGLLAQFALSASSKEEVRLNIAEGMAILGPAITLDTLVETLVIGVGTLSDVRRLEHMCCYACMSAVVNYIVFMTFFPACLSLIIELSRERKAAGDVWRLARVLQQPKEEEQMPNPVLQRVKVIMSAGLVLVHARSRWSPSPQALTLVPGTEPPSTPSLDSWLLPFSAEQMVILVLASALAIKYIWFETREDVPTAAVCRTSLADPHRPVPIR</sequence>
<dbReference type="EMBL" id="CP092877">
    <property type="protein sequence ID" value="UYV77516.1"/>
    <property type="molecule type" value="Genomic_DNA"/>
</dbReference>
<dbReference type="InterPro" id="IPR053958">
    <property type="entry name" value="HMGCR/SNAP/NPC1-like_SSD"/>
</dbReference>
<dbReference type="InterPro" id="IPR000731">
    <property type="entry name" value="SSD"/>
</dbReference>
<feature type="non-terminal residue" evidence="4">
    <location>
        <position position="1"/>
    </location>
</feature>
<name>A0ABY6L8P0_9ARAC</name>
<feature type="transmembrane region" description="Helical" evidence="2">
    <location>
        <begin position="210"/>
        <end position="232"/>
    </location>
</feature>
<evidence type="ECO:0000256" key="1">
    <source>
        <dbReference type="ARBA" id="ARBA00005585"/>
    </source>
</evidence>
<evidence type="ECO:0000313" key="5">
    <source>
        <dbReference type="Proteomes" id="UP001235939"/>
    </source>
</evidence>
<protein>
    <submittedName>
        <fullName evidence="4">HMGCR</fullName>
    </submittedName>
</protein>
<dbReference type="Pfam" id="PF12349">
    <property type="entry name" value="Sterol-sensing"/>
    <property type="match status" value="1"/>
</dbReference>
<evidence type="ECO:0000313" key="4">
    <source>
        <dbReference type="EMBL" id="UYV77516.1"/>
    </source>
</evidence>
<reference evidence="4 5" key="1">
    <citation type="submission" date="2022-01" db="EMBL/GenBank/DDBJ databases">
        <title>A chromosomal length assembly of Cordylochernes scorpioides.</title>
        <authorList>
            <person name="Zeh D."/>
            <person name="Zeh J."/>
        </authorList>
    </citation>
    <scope>NUCLEOTIDE SEQUENCE [LARGE SCALE GENOMIC DNA]</scope>
    <source>
        <strain evidence="4">IN4F17</strain>
        <tissue evidence="4">Whole Body</tissue>
    </source>
</reference>
<dbReference type="SUPFAM" id="SSF82866">
    <property type="entry name" value="Multidrug efflux transporter AcrB transmembrane domain"/>
    <property type="match status" value="1"/>
</dbReference>
<feature type="domain" description="SSD" evidence="3">
    <location>
        <begin position="148"/>
        <end position="305"/>
    </location>
</feature>
<evidence type="ECO:0000259" key="3">
    <source>
        <dbReference type="PROSITE" id="PS50156"/>
    </source>
</evidence>
<dbReference type="Proteomes" id="UP001235939">
    <property type="component" value="Chromosome 15"/>
</dbReference>
<gene>
    <name evidence="4" type="ORF">LAZ67_15001335</name>
</gene>
<evidence type="ECO:0000256" key="2">
    <source>
        <dbReference type="SAM" id="Phobius"/>
    </source>
</evidence>
<feature type="transmembrane region" description="Helical" evidence="2">
    <location>
        <begin position="281"/>
        <end position="307"/>
    </location>
</feature>
<keyword evidence="5" id="KW-1185">Reference proteome</keyword>
<comment type="similarity">
    <text evidence="1">Belongs to the patched family.</text>
</comment>